<reference evidence="3 4" key="2">
    <citation type="submission" date="2018-09" db="EMBL/GenBank/DDBJ databases">
        <title>A high-quality reference genome of wild soybean provides a powerful tool to mine soybean genomes.</title>
        <authorList>
            <person name="Xie M."/>
            <person name="Chung C.Y.L."/>
            <person name="Li M.-W."/>
            <person name="Wong F.-L."/>
            <person name="Chan T.-F."/>
            <person name="Lam H.-M."/>
        </authorList>
    </citation>
    <scope>NUCLEOTIDE SEQUENCE [LARGE SCALE GENOMIC DNA]</scope>
    <source>
        <strain evidence="4">cv. W05</strain>
        <tissue evidence="3">Hypocotyl of etiolated seedlings</tissue>
    </source>
</reference>
<evidence type="ECO:0000313" key="2">
    <source>
        <dbReference type="EMBL" id="KHN01745.1"/>
    </source>
</evidence>
<organism evidence="2">
    <name type="scientific">Glycine soja</name>
    <name type="common">Wild soybean</name>
    <dbReference type="NCBI Taxonomy" id="3848"/>
    <lineage>
        <taxon>Eukaryota</taxon>
        <taxon>Viridiplantae</taxon>
        <taxon>Streptophyta</taxon>
        <taxon>Embryophyta</taxon>
        <taxon>Tracheophyta</taxon>
        <taxon>Spermatophyta</taxon>
        <taxon>Magnoliopsida</taxon>
        <taxon>eudicotyledons</taxon>
        <taxon>Gunneridae</taxon>
        <taxon>Pentapetalae</taxon>
        <taxon>rosids</taxon>
        <taxon>fabids</taxon>
        <taxon>Fabales</taxon>
        <taxon>Fabaceae</taxon>
        <taxon>Papilionoideae</taxon>
        <taxon>50 kb inversion clade</taxon>
        <taxon>NPAAA clade</taxon>
        <taxon>indigoferoid/millettioid clade</taxon>
        <taxon>Phaseoleae</taxon>
        <taxon>Glycine</taxon>
        <taxon>Glycine subgen. Soja</taxon>
    </lineage>
</organism>
<accession>A0A0B2NXK6</accession>
<dbReference type="Proteomes" id="UP000289340">
    <property type="component" value="Chromosome 3"/>
</dbReference>
<dbReference type="AlphaFoldDB" id="A0A0B2NXK6"/>
<dbReference type="EMBL" id="KN670878">
    <property type="protein sequence ID" value="KHN01745.1"/>
    <property type="molecule type" value="Genomic_DNA"/>
</dbReference>
<keyword evidence="4" id="KW-1185">Reference proteome</keyword>
<gene>
    <name evidence="3" type="ORF">D0Y65_006652</name>
    <name evidence="2" type="ORF">glysoja_043874</name>
</gene>
<dbReference type="Proteomes" id="UP000053555">
    <property type="component" value="Unassembled WGS sequence"/>
</dbReference>
<protein>
    <submittedName>
        <fullName evidence="2">Uncharacterized protein</fullName>
    </submittedName>
</protein>
<evidence type="ECO:0000256" key="1">
    <source>
        <dbReference type="SAM" id="SignalP"/>
    </source>
</evidence>
<evidence type="ECO:0000313" key="4">
    <source>
        <dbReference type="Proteomes" id="UP000289340"/>
    </source>
</evidence>
<sequence length="70" mass="8016">MASNSISFTWVVFFLCVFGLLCARATSLNLDGASEFHASSYEKAQRRRLFAQQRKLLAKSDRPCCHNYRP</sequence>
<name>A0A0B2NXK6_GLYSO</name>
<keyword evidence="1" id="KW-0732">Signal</keyword>
<proteinExistence type="predicted"/>
<feature type="signal peptide" evidence="1">
    <location>
        <begin position="1"/>
        <end position="27"/>
    </location>
</feature>
<reference evidence="2" key="1">
    <citation type="submission" date="2014-07" db="EMBL/GenBank/DDBJ databases">
        <title>Identification of a novel salt tolerance gene in wild soybean by whole-genome sequencing.</title>
        <authorList>
            <person name="Lam H.-M."/>
            <person name="Qi X."/>
            <person name="Li M.-W."/>
            <person name="Liu X."/>
            <person name="Xie M."/>
            <person name="Ni M."/>
            <person name="Xu X."/>
        </authorList>
    </citation>
    <scope>NUCLEOTIDE SEQUENCE [LARGE SCALE GENOMIC DNA]</scope>
    <source>
        <tissue evidence="2">Root</tissue>
    </source>
</reference>
<feature type="chain" id="PRO_5040562681" evidence="1">
    <location>
        <begin position="28"/>
        <end position="70"/>
    </location>
</feature>
<evidence type="ECO:0000313" key="3">
    <source>
        <dbReference type="EMBL" id="RZC19892.1"/>
    </source>
</evidence>
<dbReference type="EMBL" id="QZWG01000003">
    <property type="protein sequence ID" value="RZC19892.1"/>
    <property type="molecule type" value="Genomic_DNA"/>
</dbReference>